<dbReference type="Proteomes" id="UP000827092">
    <property type="component" value="Unassembled WGS sequence"/>
</dbReference>
<keyword evidence="2" id="KW-1185">Reference proteome</keyword>
<reference evidence="1 2" key="1">
    <citation type="journal article" date="2022" name="Nat. Ecol. Evol.">
        <title>A masculinizing supergene underlies an exaggerated male reproductive morph in a spider.</title>
        <authorList>
            <person name="Hendrickx F."/>
            <person name="De Corte Z."/>
            <person name="Sonet G."/>
            <person name="Van Belleghem S.M."/>
            <person name="Kostlbacher S."/>
            <person name="Vangestel C."/>
        </authorList>
    </citation>
    <scope>NUCLEOTIDE SEQUENCE [LARGE SCALE GENOMIC DNA]</scope>
    <source>
        <strain evidence="1">W744_W776</strain>
    </source>
</reference>
<gene>
    <name evidence="1" type="ORF">JTE90_022782</name>
</gene>
<evidence type="ECO:0000313" key="1">
    <source>
        <dbReference type="EMBL" id="KAG8180436.1"/>
    </source>
</evidence>
<dbReference type="AlphaFoldDB" id="A0AAV6UB22"/>
<name>A0AAV6UB22_9ARAC</name>
<protein>
    <submittedName>
        <fullName evidence="1">Uncharacterized protein</fullName>
    </submittedName>
</protein>
<dbReference type="EMBL" id="JAFNEN010000564">
    <property type="protein sequence ID" value="KAG8180436.1"/>
    <property type="molecule type" value="Genomic_DNA"/>
</dbReference>
<accession>A0AAV6UB22</accession>
<proteinExistence type="predicted"/>
<evidence type="ECO:0000313" key="2">
    <source>
        <dbReference type="Proteomes" id="UP000827092"/>
    </source>
</evidence>
<organism evidence="1 2">
    <name type="scientific">Oedothorax gibbosus</name>
    <dbReference type="NCBI Taxonomy" id="931172"/>
    <lineage>
        <taxon>Eukaryota</taxon>
        <taxon>Metazoa</taxon>
        <taxon>Ecdysozoa</taxon>
        <taxon>Arthropoda</taxon>
        <taxon>Chelicerata</taxon>
        <taxon>Arachnida</taxon>
        <taxon>Araneae</taxon>
        <taxon>Araneomorphae</taxon>
        <taxon>Entelegynae</taxon>
        <taxon>Araneoidea</taxon>
        <taxon>Linyphiidae</taxon>
        <taxon>Erigoninae</taxon>
        <taxon>Oedothorax</taxon>
    </lineage>
</organism>
<comment type="caution">
    <text evidence="1">The sequence shown here is derived from an EMBL/GenBank/DDBJ whole genome shotgun (WGS) entry which is preliminary data.</text>
</comment>
<sequence length="115" mass="12216">MSGEYPDSSKPEPPEESHATPLCVMTLLVPSSAHFGPLGLSDSPVLESFGDVHLHLGEHSNPPSLVGEYCGGSRQKSRGNCTPFHCIKGRGEGKSIKVGRELIARAFVFDCHSGA</sequence>